<dbReference type="SMR" id="A0A090IT95"/>
<dbReference type="Gene3D" id="1.10.10.60">
    <property type="entry name" value="Homeodomain-like"/>
    <property type="match status" value="1"/>
</dbReference>
<dbReference type="NCBIfam" id="NF001659">
    <property type="entry name" value="PRK00430.1"/>
    <property type="match status" value="1"/>
</dbReference>
<keyword evidence="3" id="KW-0010">Activator</keyword>
<dbReference type="Pfam" id="PF02954">
    <property type="entry name" value="HTH_8"/>
    <property type="match status" value="1"/>
</dbReference>
<name>A0A090IT95_9GAMM</name>
<dbReference type="EMBL" id="LN554846">
    <property type="protein sequence ID" value="CED72538.1"/>
    <property type="molecule type" value="Genomic_DNA"/>
</dbReference>
<dbReference type="GO" id="GO:0045893">
    <property type="term" value="P:positive regulation of DNA-templated transcription"/>
    <property type="evidence" value="ECO:0007669"/>
    <property type="project" value="UniProtKB-ARBA"/>
</dbReference>
<dbReference type="AlphaFoldDB" id="A0A090IT95"/>
<dbReference type="GO" id="GO:0003700">
    <property type="term" value="F:DNA-binding transcription factor activity"/>
    <property type="evidence" value="ECO:0007669"/>
    <property type="project" value="UniProtKB-UniRule"/>
</dbReference>
<comment type="function">
    <text evidence="3">Activates ribosomal RNA transcription. Plays a direct role in upstream activation of rRNA promoters.</text>
</comment>
<evidence type="ECO:0000259" key="4">
    <source>
        <dbReference type="Pfam" id="PF02954"/>
    </source>
</evidence>
<dbReference type="GO" id="GO:0043565">
    <property type="term" value="F:sequence-specific DNA binding"/>
    <property type="evidence" value="ECO:0007669"/>
    <property type="project" value="InterPro"/>
</dbReference>
<keyword evidence="3" id="KW-0805">Transcription regulation</keyword>
<dbReference type="InterPro" id="IPR002197">
    <property type="entry name" value="HTH_Fis"/>
</dbReference>
<dbReference type="SUPFAM" id="SSF46689">
    <property type="entry name" value="Homeodomain-like"/>
    <property type="match status" value="1"/>
</dbReference>
<keyword evidence="3" id="KW-0804">Transcription</keyword>
<evidence type="ECO:0000313" key="5">
    <source>
        <dbReference type="EMBL" id="CED72538.1"/>
    </source>
</evidence>
<evidence type="ECO:0000256" key="3">
    <source>
        <dbReference type="HAMAP-Rule" id="MF_00166"/>
    </source>
</evidence>
<evidence type="ECO:0000313" key="6">
    <source>
        <dbReference type="Proteomes" id="UP000032427"/>
    </source>
</evidence>
<organism evidence="5 6">
    <name type="scientific">Aliivibrio wodanis</name>
    <dbReference type="NCBI Taxonomy" id="80852"/>
    <lineage>
        <taxon>Bacteria</taxon>
        <taxon>Pseudomonadati</taxon>
        <taxon>Pseudomonadota</taxon>
        <taxon>Gammaproteobacteria</taxon>
        <taxon>Vibrionales</taxon>
        <taxon>Vibrionaceae</taxon>
        <taxon>Aliivibrio</taxon>
    </lineage>
</organism>
<dbReference type="PRINTS" id="PR01590">
    <property type="entry name" value="HTHFIS"/>
</dbReference>
<keyword evidence="2 3" id="KW-0238">DNA-binding</keyword>
<keyword evidence="6" id="KW-1185">Reference proteome</keyword>
<dbReference type="InterPro" id="IPR050207">
    <property type="entry name" value="Trans_regulatory_Fis"/>
</dbReference>
<feature type="DNA-binding region" description="H-T-H motif" evidence="3">
    <location>
        <begin position="74"/>
        <end position="93"/>
    </location>
</feature>
<dbReference type="PIRSF" id="PIRSF002097">
    <property type="entry name" value="DNA-binding_Fis"/>
    <property type="match status" value="1"/>
</dbReference>
<dbReference type="PATRIC" id="fig|80852.17.peg.2574"/>
<gene>
    <name evidence="3 5" type="primary">fis</name>
    <name evidence="5" type="ORF">AWOD_I_2486</name>
</gene>
<dbReference type="Proteomes" id="UP000032427">
    <property type="component" value="Chromosome 1"/>
</dbReference>
<proteinExistence type="inferred from homology"/>
<sequence length="98" mass="11047">MFDQSMTSEALTVTTVTAQDQITQKPLRDSVKASLKNYLGQLNGQEVNDLYELVLAEVEQPLLDMIMQHTRGNQTKAANMMGINRGTLRKKLKKYGMN</sequence>
<dbReference type="HOGENOM" id="CLU_158040_3_0_6"/>
<comment type="similarity">
    <text evidence="1 3">Belongs to the transcriptional regulatory Fis family.</text>
</comment>
<accession>A0A090IT95</accession>
<dbReference type="PANTHER" id="PTHR47918">
    <property type="entry name" value="DNA-BINDING PROTEIN FIS"/>
    <property type="match status" value="1"/>
</dbReference>
<dbReference type="PANTHER" id="PTHR47918:SF1">
    <property type="entry name" value="DNA-BINDING PROTEIN FIS"/>
    <property type="match status" value="1"/>
</dbReference>
<dbReference type="InterPro" id="IPR009057">
    <property type="entry name" value="Homeodomain-like_sf"/>
</dbReference>
<dbReference type="OrthoDB" id="9802388at2"/>
<evidence type="ECO:0000256" key="1">
    <source>
        <dbReference type="ARBA" id="ARBA00008559"/>
    </source>
</evidence>
<feature type="domain" description="DNA binding HTH" evidence="4">
    <location>
        <begin position="55"/>
        <end position="95"/>
    </location>
</feature>
<comment type="subunit">
    <text evidence="3">Homodimer.</text>
</comment>
<reference evidence="6" key="1">
    <citation type="submission" date="2014-09" db="EMBL/GenBank/DDBJ databases">
        <authorList>
            <person name="Hjerde E."/>
        </authorList>
    </citation>
    <scope>NUCLEOTIDE SEQUENCE [LARGE SCALE GENOMIC DNA]</scope>
    <source>
        <strain evidence="6">06/09/139</strain>
    </source>
</reference>
<dbReference type="STRING" id="80852.AWOD_I_2486"/>
<evidence type="ECO:0000256" key="2">
    <source>
        <dbReference type="ARBA" id="ARBA00023125"/>
    </source>
</evidence>
<dbReference type="FunFam" id="1.10.10.60:FF:000006">
    <property type="entry name" value="DNA-binding protein Fis"/>
    <property type="match status" value="1"/>
</dbReference>
<dbReference type="PRINTS" id="PR01591">
    <property type="entry name" value="DNABINDNGFIS"/>
</dbReference>
<dbReference type="HAMAP" id="MF_00166">
    <property type="entry name" value="DNA_binding_Fis"/>
    <property type="match status" value="1"/>
</dbReference>
<dbReference type="InterPro" id="IPR005412">
    <property type="entry name" value="Fis_DNA-bd"/>
</dbReference>
<protein>
    <recommendedName>
        <fullName evidence="3">DNA-binding protein Fis</fullName>
    </recommendedName>
</protein>
<dbReference type="KEGG" id="awd:AWOD_I_2486"/>